<dbReference type="GO" id="GO:0004725">
    <property type="term" value="F:protein tyrosine phosphatase activity"/>
    <property type="evidence" value="ECO:0007669"/>
    <property type="project" value="UniProtKB-EC"/>
</dbReference>
<dbReference type="Pfam" id="PF00102">
    <property type="entry name" value="Y_phosphatase"/>
    <property type="match status" value="3"/>
</dbReference>
<dbReference type="RefSeq" id="XP_013394751.1">
    <property type="nucleotide sequence ID" value="XM_013539297.1"/>
</dbReference>
<keyword evidence="3" id="KW-0904">Protein phosphatase</keyword>
<evidence type="ECO:0000313" key="18">
    <source>
        <dbReference type="RefSeq" id="XP_013394757.1"/>
    </source>
</evidence>
<evidence type="ECO:0000313" key="12">
    <source>
        <dbReference type="RefSeq" id="XP_013394750.1"/>
    </source>
</evidence>
<dbReference type="SUPFAM" id="SSF52799">
    <property type="entry name" value="(Phosphotyrosine protein) phosphatases II"/>
    <property type="match status" value="2"/>
</dbReference>
<dbReference type="OrthoDB" id="6144703at2759"/>
<dbReference type="Gene3D" id="3.90.190.10">
    <property type="entry name" value="Protein tyrosine phosphatase superfamily"/>
    <property type="match status" value="2"/>
</dbReference>
<sequence>MPVIPSSSRRINVSTVASKLSQNNATPGTATYLPAINGSRVDSPTALDVSPSSEAAVTWGAGIGLTLLILLLATLHYIRKRAMSPKQRHKRKLQRERKRKATEEQDIQAVSRESIPVEKFQEVLKEKKKRNLLEIEFKALMRFQDDYASEAALRPINRAKNASPEVVPRKFSKWLDDFNRVVLEPLSDDPDTEYINATYIDGYNKAKAYIAAQGPTQKTVGDFWRMVWQERSHCIVMTTGLFEHARQQCEKYWDNKQVRYGDIVILQEDCDTLADFNIRTFRLVKLDTEEQRVVKQFQYASWGETDCPDCSAILEFRRRIKSFMQNKRGPIVVHCGSGAGRTGTFLAIDIALDRISIDNTIDIFNSVVYLRNSRPWMVQNLEQYKFIYETVVIYLQCKVTVISATELPAVVQKLAVKDEHTKLNGFEREFKTMQNVVPKLTVGECAGGHRVENRKKSRDIMLQPPERARPYLLSFERTESSDYINAVYVDGYRHQQAFIVTQWPLKCTINDIWRMVYDYQIATIVLLNDIPESRNYPYFWPTKLKETKKYGPVNVQYTYQDTGPHIKTRIFSVKKRAVYTNLDDHLLELASRRVKKIDIQLLAQLKVSCCKANLASLDTKVEEQDSRTVSMFQLTCWPSGHKVPTSNSALLDLLNMVEQSQLKNAARRGPICVMSKNGVSRCGVFCAISMACEKLKAEGEVDIFKAVKTVKMNRPQLVENLVEYIYCYTFMVILLENVIESRSVERPLTVLPSQESSERSSTAYASSSGLSSQHHHRKKMGNGTITMTDILESVSVYSFDNVAFEKESYIRTLKRTSQTSIDSSLLQINGGLTQKDPYVNSDWHGMSSSKGMDHYNTYGYMNHAGEITI</sequence>
<dbReference type="InterPro" id="IPR050348">
    <property type="entry name" value="Protein-Tyr_Phosphatase"/>
</dbReference>
<dbReference type="RefSeq" id="XP_013394752.1">
    <property type="nucleotide sequence ID" value="XM_013539298.1"/>
</dbReference>
<dbReference type="InterPro" id="IPR003595">
    <property type="entry name" value="Tyr_Pase_cat"/>
</dbReference>
<dbReference type="InterPro" id="IPR000387">
    <property type="entry name" value="Tyr_Pase_dom"/>
</dbReference>
<reference evidence="10 11" key="1">
    <citation type="submission" date="2025-04" db="UniProtKB">
        <authorList>
            <consortium name="RefSeq"/>
        </authorList>
    </citation>
    <scope>IDENTIFICATION</scope>
    <source>
        <tissue evidence="10 11">Gonads</tissue>
    </source>
</reference>
<evidence type="ECO:0000313" key="13">
    <source>
        <dbReference type="RefSeq" id="XP_013394751.1"/>
    </source>
</evidence>
<dbReference type="PROSITE" id="PS50055">
    <property type="entry name" value="TYR_PHOSPHATASE_PTP"/>
    <property type="match status" value="2"/>
</dbReference>
<evidence type="ECO:0000256" key="4">
    <source>
        <dbReference type="ARBA" id="ARBA00051722"/>
    </source>
</evidence>
<dbReference type="InterPro" id="IPR016130">
    <property type="entry name" value="Tyr_Pase_AS"/>
</dbReference>
<dbReference type="RefSeq" id="XP_013394750.1">
    <property type="nucleotide sequence ID" value="XM_013539296.2"/>
</dbReference>
<evidence type="ECO:0000256" key="1">
    <source>
        <dbReference type="ARBA" id="ARBA00013064"/>
    </source>
</evidence>
<feature type="domain" description="Tyrosine-protein phosphatase" evidence="7">
    <location>
        <begin position="426"/>
        <end position="734"/>
    </location>
</feature>
<dbReference type="InterPro" id="IPR000242">
    <property type="entry name" value="PTP_cat"/>
</dbReference>
<dbReference type="CDD" id="cd00047">
    <property type="entry name" value="PTPc"/>
    <property type="match status" value="1"/>
</dbReference>
<accession>A0A1S3I987</accession>
<feature type="domain" description="Tyrosine-protein phosphatase" evidence="7">
    <location>
        <begin position="133"/>
        <end position="394"/>
    </location>
</feature>
<dbReference type="PROSITE" id="PS50056">
    <property type="entry name" value="TYR_PHOSPHATASE_2"/>
    <property type="match status" value="2"/>
</dbReference>
<evidence type="ECO:0000259" key="8">
    <source>
        <dbReference type="PROSITE" id="PS50056"/>
    </source>
</evidence>
<dbReference type="RefSeq" id="XP_013394754.1">
    <property type="nucleotide sequence ID" value="XM_013539300.1"/>
</dbReference>
<dbReference type="AlphaFoldDB" id="A0A1S3I987"/>
<evidence type="ECO:0000313" key="10">
    <source>
        <dbReference type="RefSeq" id="XP_013394748.1"/>
    </source>
</evidence>
<dbReference type="SMART" id="SM00404">
    <property type="entry name" value="PTPc_motif"/>
    <property type="match status" value="2"/>
</dbReference>
<dbReference type="FunFam" id="3.90.190.10:FF:000102">
    <property type="entry name" value="Receptor-type tyrosine-protein phosphatase"/>
    <property type="match status" value="1"/>
</dbReference>
<protein>
    <recommendedName>
        <fullName evidence="1">protein-tyrosine-phosphatase</fullName>
        <ecNumber evidence="1">3.1.3.48</ecNumber>
    </recommendedName>
</protein>
<evidence type="ECO:0000256" key="6">
    <source>
        <dbReference type="SAM" id="Phobius"/>
    </source>
</evidence>
<evidence type="ECO:0000313" key="9">
    <source>
        <dbReference type="Proteomes" id="UP000085678"/>
    </source>
</evidence>
<keyword evidence="6" id="KW-0472">Membrane</keyword>
<evidence type="ECO:0000313" key="15">
    <source>
        <dbReference type="RefSeq" id="XP_013394753.1"/>
    </source>
</evidence>
<feature type="domain" description="Tyrosine specific protein phosphatases" evidence="8">
    <location>
        <begin position="314"/>
        <end position="385"/>
    </location>
</feature>
<feature type="compositionally biased region" description="Basic residues" evidence="5">
    <location>
        <begin position="83"/>
        <end position="100"/>
    </location>
</feature>
<keyword evidence="9" id="KW-1185">Reference proteome</keyword>
<keyword evidence="2" id="KW-0378">Hydrolase</keyword>
<feature type="region of interest" description="Disordered" evidence="5">
    <location>
        <begin position="83"/>
        <end position="107"/>
    </location>
</feature>
<dbReference type="RefSeq" id="XP_013394749.1">
    <property type="nucleotide sequence ID" value="XM_013539295.1"/>
</dbReference>
<feature type="transmembrane region" description="Helical" evidence="6">
    <location>
        <begin position="56"/>
        <end position="78"/>
    </location>
</feature>
<dbReference type="STRING" id="7574.A0A1S3I987"/>
<dbReference type="PANTHER" id="PTHR19134">
    <property type="entry name" value="RECEPTOR-TYPE TYROSINE-PROTEIN PHOSPHATASE"/>
    <property type="match status" value="1"/>
</dbReference>
<keyword evidence="6" id="KW-1133">Transmembrane helix</keyword>
<dbReference type="GeneID" id="106162145"/>
<dbReference type="RefSeq" id="XP_013394756.1">
    <property type="nucleotide sequence ID" value="XM_013539302.1"/>
</dbReference>
<dbReference type="InterPro" id="IPR029021">
    <property type="entry name" value="Prot-tyrosine_phosphatase-like"/>
</dbReference>
<organism evidence="9 15">
    <name type="scientific">Lingula anatina</name>
    <name type="common">Brachiopod</name>
    <name type="synonym">Lingula unguis</name>
    <dbReference type="NCBI Taxonomy" id="7574"/>
    <lineage>
        <taxon>Eukaryota</taxon>
        <taxon>Metazoa</taxon>
        <taxon>Spiralia</taxon>
        <taxon>Lophotrochozoa</taxon>
        <taxon>Brachiopoda</taxon>
        <taxon>Linguliformea</taxon>
        <taxon>Lingulata</taxon>
        <taxon>Lingulida</taxon>
        <taxon>Linguloidea</taxon>
        <taxon>Lingulidae</taxon>
        <taxon>Lingula</taxon>
    </lineage>
</organism>
<comment type="catalytic activity">
    <reaction evidence="4">
        <text>O-phospho-L-tyrosyl-[protein] + H2O = L-tyrosyl-[protein] + phosphate</text>
        <dbReference type="Rhea" id="RHEA:10684"/>
        <dbReference type="Rhea" id="RHEA-COMP:10136"/>
        <dbReference type="Rhea" id="RHEA-COMP:20101"/>
        <dbReference type="ChEBI" id="CHEBI:15377"/>
        <dbReference type="ChEBI" id="CHEBI:43474"/>
        <dbReference type="ChEBI" id="CHEBI:46858"/>
        <dbReference type="ChEBI" id="CHEBI:61978"/>
        <dbReference type="EC" id="3.1.3.48"/>
    </reaction>
</comment>
<dbReference type="RefSeq" id="XP_013394757.1">
    <property type="nucleotide sequence ID" value="XM_013539303.1"/>
</dbReference>
<feature type="region of interest" description="Disordered" evidence="5">
    <location>
        <begin position="749"/>
        <end position="778"/>
    </location>
</feature>
<dbReference type="Proteomes" id="UP000085678">
    <property type="component" value="Unplaced"/>
</dbReference>
<dbReference type="PROSITE" id="PS00383">
    <property type="entry name" value="TYR_PHOSPHATASE_1"/>
    <property type="match status" value="1"/>
</dbReference>
<dbReference type="PANTHER" id="PTHR19134:SF561">
    <property type="entry name" value="PROTEIN TYROSINE PHOSPHATASE 36E, ISOFORM A"/>
    <property type="match status" value="1"/>
</dbReference>
<feature type="compositionally biased region" description="Low complexity" evidence="5">
    <location>
        <begin position="759"/>
        <end position="772"/>
    </location>
</feature>
<dbReference type="RefSeq" id="XP_013394748.1">
    <property type="nucleotide sequence ID" value="XM_013539294.2"/>
</dbReference>
<keyword evidence="10 11" id="KW-0675">Receptor</keyword>
<evidence type="ECO:0000313" key="17">
    <source>
        <dbReference type="RefSeq" id="XP_013394756.1"/>
    </source>
</evidence>
<evidence type="ECO:0000313" key="16">
    <source>
        <dbReference type="RefSeq" id="XP_013394754.1"/>
    </source>
</evidence>
<proteinExistence type="predicted"/>
<evidence type="ECO:0000313" key="14">
    <source>
        <dbReference type="RefSeq" id="XP_013394752.1"/>
    </source>
</evidence>
<dbReference type="KEGG" id="lak:106162145"/>
<dbReference type="PRINTS" id="PR00700">
    <property type="entry name" value="PRTYPHPHTASE"/>
</dbReference>
<keyword evidence="6" id="KW-0812">Transmembrane</keyword>
<evidence type="ECO:0000259" key="7">
    <source>
        <dbReference type="PROSITE" id="PS50055"/>
    </source>
</evidence>
<gene>
    <name evidence="10 11 12 13 14 15 16 17 18" type="primary">LOC106162145</name>
</gene>
<evidence type="ECO:0000256" key="3">
    <source>
        <dbReference type="ARBA" id="ARBA00022912"/>
    </source>
</evidence>
<dbReference type="RefSeq" id="XP_013394753.1">
    <property type="nucleotide sequence ID" value="XM_013539299.1"/>
</dbReference>
<dbReference type="EC" id="3.1.3.48" evidence="1"/>
<dbReference type="SMART" id="SM00194">
    <property type="entry name" value="PTPc"/>
    <property type="match status" value="2"/>
</dbReference>
<evidence type="ECO:0000313" key="11">
    <source>
        <dbReference type="RefSeq" id="XP_013394749.1"/>
    </source>
</evidence>
<evidence type="ECO:0000256" key="2">
    <source>
        <dbReference type="ARBA" id="ARBA00022801"/>
    </source>
</evidence>
<evidence type="ECO:0000256" key="5">
    <source>
        <dbReference type="SAM" id="MobiDB-lite"/>
    </source>
</evidence>
<feature type="domain" description="Tyrosine specific protein phosphatases" evidence="8">
    <location>
        <begin position="651"/>
        <end position="725"/>
    </location>
</feature>
<name>A0A1S3I987_LINAN</name>